<protein>
    <submittedName>
        <fullName evidence="7 8">X-ray radiation resistance-associated protein 1 isoform X13</fullName>
    </submittedName>
</protein>
<keyword evidence="6" id="KW-1185">Reference proteome</keyword>
<evidence type="ECO:0000256" key="4">
    <source>
        <dbReference type="ARBA" id="ARBA00022737"/>
    </source>
</evidence>
<dbReference type="RefSeq" id="XP_070480259.1">
    <property type="nucleotide sequence ID" value="XM_070624158.1"/>
</dbReference>
<dbReference type="RefSeq" id="XP_070480260.1">
    <property type="nucleotide sequence ID" value="XM_070624159.1"/>
</dbReference>
<comment type="subcellular location">
    <subcellularLocation>
        <location evidence="1">Cytoplasm</location>
    </subcellularLocation>
</comment>
<keyword evidence="2" id="KW-0963">Cytoplasm</keyword>
<feature type="region of interest" description="Disordered" evidence="5">
    <location>
        <begin position="290"/>
        <end position="373"/>
    </location>
</feature>
<evidence type="ECO:0000313" key="6">
    <source>
        <dbReference type="Proteomes" id="UP001652662"/>
    </source>
</evidence>
<feature type="compositionally biased region" description="Polar residues" evidence="5">
    <location>
        <begin position="326"/>
        <end position="335"/>
    </location>
</feature>
<evidence type="ECO:0000313" key="7">
    <source>
        <dbReference type="RefSeq" id="XP_070480259.1"/>
    </source>
</evidence>
<evidence type="ECO:0000256" key="5">
    <source>
        <dbReference type="SAM" id="MobiDB-lite"/>
    </source>
</evidence>
<dbReference type="SUPFAM" id="SSF52058">
    <property type="entry name" value="L domain-like"/>
    <property type="match status" value="1"/>
</dbReference>
<evidence type="ECO:0000313" key="8">
    <source>
        <dbReference type="RefSeq" id="XP_070480260.1"/>
    </source>
</evidence>
<keyword evidence="3" id="KW-0433">Leucine-rich repeat</keyword>
<organism evidence="6 8">
    <name type="scientific">Equus przewalskii</name>
    <name type="common">Przewalski's horse</name>
    <name type="synonym">Equus caballus przewalskii</name>
    <dbReference type="NCBI Taxonomy" id="9798"/>
    <lineage>
        <taxon>Eukaryota</taxon>
        <taxon>Metazoa</taxon>
        <taxon>Chordata</taxon>
        <taxon>Craniata</taxon>
        <taxon>Vertebrata</taxon>
        <taxon>Euteleostomi</taxon>
        <taxon>Mammalia</taxon>
        <taxon>Eutheria</taxon>
        <taxon>Laurasiatheria</taxon>
        <taxon>Perissodactyla</taxon>
        <taxon>Equidae</taxon>
        <taxon>Equus</taxon>
    </lineage>
</organism>
<gene>
    <name evidence="7 8" type="primary">XRRA1</name>
</gene>
<dbReference type="PANTHER" id="PTHR22710:SF2">
    <property type="entry name" value="X-RAY RADIATION RESISTANCE-ASSOCIATED PROTEIN 1"/>
    <property type="match status" value="1"/>
</dbReference>
<feature type="compositionally biased region" description="Basic and acidic residues" evidence="5">
    <location>
        <begin position="345"/>
        <end position="364"/>
    </location>
</feature>
<dbReference type="Proteomes" id="UP001652662">
    <property type="component" value="Chromosome 6"/>
</dbReference>
<dbReference type="GeneID" id="103554852"/>
<dbReference type="Gene3D" id="3.80.10.10">
    <property type="entry name" value="Ribonuclease Inhibitor"/>
    <property type="match status" value="1"/>
</dbReference>
<dbReference type="InterPro" id="IPR032675">
    <property type="entry name" value="LRR_dom_sf"/>
</dbReference>
<keyword evidence="4" id="KW-0677">Repeat</keyword>
<evidence type="ECO:0000256" key="3">
    <source>
        <dbReference type="ARBA" id="ARBA00022614"/>
    </source>
</evidence>
<proteinExistence type="predicted"/>
<dbReference type="PROSITE" id="PS51450">
    <property type="entry name" value="LRR"/>
    <property type="match status" value="1"/>
</dbReference>
<name>A0ABM4PST3_EQUPR</name>
<evidence type="ECO:0000256" key="1">
    <source>
        <dbReference type="ARBA" id="ARBA00004496"/>
    </source>
</evidence>
<evidence type="ECO:0000256" key="2">
    <source>
        <dbReference type="ARBA" id="ARBA00022490"/>
    </source>
</evidence>
<sequence length="557" mass="63014">MLDDNELSNPNCFASLAGLRRLKKLSLDQNRIFRIPYLQQVQLRDGSGDWVGGRGSPRKSTLQPKSWIFESSDEQPDYTVLPMKKDVDRTEVVFSSYPGFSTSETTKVCALPPIFEVLPVKSLKARNQTLAPPFPELRYLSLAYNKIAKEDAILPVALFPSLCELVFHNNPLVAHTRGLPSLLKSFLQERLGIHLIRRKTVKAKHHILMPQKDSWKVKTQVPKVPKQPLIVHHLPVTPVKSSSKEMLESVAGLTGEPSTVKSTTLEPEMPVEGLAGLSLSHRTFVPLPPICSDSTVHREETTAHQSDTAGRLSPEPHQSDEDTESTESIFLTQVSGLPASTLERGVSETKEKDQRPPPKAPREVKRTRRKRISASLPSKYRGYEELLTAKPDPAFTEPKGIQKNVQALQHMLKHPLLYRSSKPKLDTLQKHYVPKERRAQRIPIPPPRKTRAQLLDDILIRMREPRNITEAPLGAVLQQRTEQRLVNQKQYLEAKRLLKEFRLRYRRLVRCSLRTVFRATAPPPAHPALSEGQPKFGRFLEIMDEFCQEPTAGDSKG</sequence>
<accession>A0ABM4PST3</accession>
<reference evidence="7 8" key="1">
    <citation type="submission" date="2025-05" db="UniProtKB">
        <authorList>
            <consortium name="RefSeq"/>
        </authorList>
    </citation>
    <scope>IDENTIFICATION</scope>
    <source>
        <tissue evidence="7 8">Blood</tissue>
    </source>
</reference>
<dbReference type="PANTHER" id="PTHR22710">
    <property type="entry name" value="X-RAY RADIATION RESISTANCE ASSOCIATED PROTEIN 1 XRRA1"/>
    <property type="match status" value="1"/>
</dbReference>
<dbReference type="InterPro" id="IPR001611">
    <property type="entry name" value="Leu-rich_rpt"/>
</dbReference>